<evidence type="ECO:0000313" key="7">
    <source>
        <dbReference type="Proteomes" id="UP000250572"/>
    </source>
</evidence>
<feature type="transmembrane region" description="Helical" evidence="5">
    <location>
        <begin position="35"/>
        <end position="54"/>
    </location>
</feature>
<name>A0A315VHR5_GAMAF</name>
<proteinExistence type="predicted"/>
<protein>
    <recommendedName>
        <fullName evidence="8">Tetraspanin</fullName>
    </recommendedName>
</protein>
<accession>A0A315VHR5</accession>
<keyword evidence="3 5" id="KW-1133">Transmembrane helix</keyword>
<dbReference type="InterPro" id="IPR008952">
    <property type="entry name" value="Tetraspanin_EC2_sf"/>
</dbReference>
<dbReference type="PANTHER" id="PTHR19282">
    <property type="entry name" value="TETRASPANIN"/>
    <property type="match status" value="1"/>
</dbReference>
<feature type="transmembrane region" description="Helical" evidence="5">
    <location>
        <begin position="66"/>
        <end position="90"/>
    </location>
</feature>
<dbReference type="EMBL" id="NHOQ01001892">
    <property type="protein sequence ID" value="PWA21834.1"/>
    <property type="molecule type" value="Genomic_DNA"/>
</dbReference>
<comment type="subcellular location">
    <subcellularLocation>
        <location evidence="1">Membrane</location>
        <topology evidence="1">Multi-pass membrane protein</topology>
    </subcellularLocation>
</comment>
<sequence>MNPKTWEHKSLGCLLICGLIRMSLSGYKMEGLDAPSVIWVWVFAIITLLVSLLGSHAARTENKCGLKLFAVLMGIGMALMLIVGVAAIVLKDKGMENFQSPEVAQEILKDEKKKHFLKTLQGQVRCCGWTGVEDWGSDIPQSCRCTPSYGPECKSSLLSCGEIVKDYVEYYVKIGICIIFGFAFVAVVVLNSPLVSLHPQESGISLPQSAALTTPQHFTCKHTHT</sequence>
<dbReference type="GO" id="GO:0005886">
    <property type="term" value="C:plasma membrane"/>
    <property type="evidence" value="ECO:0007669"/>
    <property type="project" value="TreeGrafter"/>
</dbReference>
<evidence type="ECO:0000256" key="4">
    <source>
        <dbReference type="ARBA" id="ARBA00023136"/>
    </source>
</evidence>
<feature type="transmembrane region" description="Helical" evidence="5">
    <location>
        <begin position="170"/>
        <end position="190"/>
    </location>
</feature>
<dbReference type="Pfam" id="PF00335">
    <property type="entry name" value="Tetraspanin"/>
    <property type="match status" value="1"/>
</dbReference>
<gene>
    <name evidence="6" type="ORF">CCH79_00017787</name>
</gene>
<dbReference type="Gene3D" id="1.10.1450.10">
    <property type="entry name" value="Tetraspanin"/>
    <property type="match status" value="1"/>
</dbReference>
<keyword evidence="7" id="KW-1185">Reference proteome</keyword>
<dbReference type="GO" id="GO:1900746">
    <property type="term" value="P:regulation of vascular endothelial growth factor signaling pathway"/>
    <property type="evidence" value="ECO:0007669"/>
    <property type="project" value="TreeGrafter"/>
</dbReference>
<evidence type="ECO:0000256" key="3">
    <source>
        <dbReference type="ARBA" id="ARBA00022989"/>
    </source>
</evidence>
<reference evidence="6 7" key="1">
    <citation type="journal article" date="2018" name="G3 (Bethesda)">
        <title>A High-Quality Reference Genome for the Invasive Mosquitofish Gambusia affinis Using a Chicago Library.</title>
        <authorList>
            <person name="Hoffberg S.L."/>
            <person name="Troendle N.J."/>
            <person name="Glenn T.C."/>
            <person name="Mahmud O."/>
            <person name="Louha S."/>
            <person name="Chalopin D."/>
            <person name="Bennetzen J.L."/>
            <person name="Mauricio R."/>
        </authorList>
    </citation>
    <scope>NUCLEOTIDE SEQUENCE [LARGE SCALE GENOMIC DNA]</scope>
    <source>
        <strain evidence="6">NE01/NJP1002.9</strain>
        <tissue evidence="6">Muscle</tissue>
    </source>
</reference>
<evidence type="ECO:0000256" key="2">
    <source>
        <dbReference type="ARBA" id="ARBA00022692"/>
    </source>
</evidence>
<dbReference type="PANTHER" id="PTHR19282:SF456">
    <property type="entry name" value="CD63 MOLECULE"/>
    <property type="match status" value="1"/>
</dbReference>
<evidence type="ECO:0000256" key="1">
    <source>
        <dbReference type="ARBA" id="ARBA00004141"/>
    </source>
</evidence>
<organism evidence="6 7">
    <name type="scientific">Gambusia affinis</name>
    <name type="common">Western mosquitofish</name>
    <name type="synonym">Heterandria affinis</name>
    <dbReference type="NCBI Taxonomy" id="33528"/>
    <lineage>
        <taxon>Eukaryota</taxon>
        <taxon>Metazoa</taxon>
        <taxon>Chordata</taxon>
        <taxon>Craniata</taxon>
        <taxon>Vertebrata</taxon>
        <taxon>Euteleostomi</taxon>
        <taxon>Actinopterygii</taxon>
        <taxon>Neopterygii</taxon>
        <taxon>Teleostei</taxon>
        <taxon>Neoteleostei</taxon>
        <taxon>Acanthomorphata</taxon>
        <taxon>Ovalentaria</taxon>
        <taxon>Atherinomorphae</taxon>
        <taxon>Cyprinodontiformes</taxon>
        <taxon>Poeciliidae</taxon>
        <taxon>Poeciliinae</taxon>
        <taxon>Gambusia</taxon>
    </lineage>
</organism>
<dbReference type="Proteomes" id="UP000250572">
    <property type="component" value="Unassembled WGS sequence"/>
</dbReference>
<keyword evidence="4 5" id="KW-0472">Membrane</keyword>
<keyword evidence="2 5" id="KW-0812">Transmembrane</keyword>
<dbReference type="SUPFAM" id="SSF48652">
    <property type="entry name" value="Tetraspanin"/>
    <property type="match status" value="1"/>
</dbReference>
<dbReference type="AlphaFoldDB" id="A0A315VHR5"/>
<comment type="caution">
    <text evidence="6">The sequence shown here is derived from an EMBL/GenBank/DDBJ whole genome shotgun (WGS) entry which is preliminary data.</text>
</comment>
<dbReference type="InterPro" id="IPR018499">
    <property type="entry name" value="Tetraspanin/Peripherin"/>
</dbReference>
<evidence type="ECO:0000256" key="5">
    <source>
        <dbReference type="SAM" id="Phobius"/>
    </source>
</evidence>
<evidence type="ECO:0008006" key="8">
    <source>
        <dbReference type="Google" id="ProtNLM"/>
    </source>
</evidence>
<evidence type="ECO:0000313" key="6">
    <source>
        <dbReference type="EMBL" id="PWA21834.1"/>
    </source>
</evidence>